<protein>
    <submittedName>
        <fullName evidence="1">C40 family peptidase</fullName>
    </submittedName>
</protein>
<dbReference type="RefSeq" id="WP_248938895.1">
    <property type="nucleotide sequence ID" value="NZ_JAKIKS010000009.1"/>
</dbReference>
<dbReference type="EMBL" id="JAKIKS010000009">
    <property type="protein sequence ID" value="MCL1123608.1"/>
    <property type="molecule type" value="Genomic_DNA"/>
</dbReference>
<comment type="caution">
    <text evidence="1">The sequence shown here is derived from an EMBL/GenBank/DDBJ whole genome shotgun (WGS) entry which is preliminary data.</text>
</comment>
<gene>
    <name evidence="1" type="ORF">L2764_03695</name>
</gene>
<dbReference type="InterPro" id="IPR038765">
    <property type="entry name" value="Papain-like_cys_pep_sf"/>
</dbReference>
<dbReference type="Gene3D" id="3.90.1720.10">
    <property type="entry name" value="endopeptidase domain like (from Nostoc punctiforme)"/>
    <property type="match status" value="1"/>
</dbReference>
<evidence type="ECO:0000313" key="2">
    <source>
        <dbReference type="Proteomes" id="UP001203423"/>
    </source>
</evidence>
<keyword evidence="2" id="KW-1185">Reference proteome</keyword>
<dbReference type="SUPFAM" id="SSF54001">
    <property type="entry name" value="Cysteine proteinases"/>
    <property type="match status" value="1"/>
</dbReference>
<reference evidence="1 2" key="1">
    <citation type="submission" date="2022-01" db="EMBL/GenBank/DDBJ databases">
        <title>Whole genome-based taxonomy of the Shewanellaceae.</title>
        <authorList>
            <person name="Martin-Rodriguez A.J."/>
        </authorList>
    </citation>
    <scope>NUCLEOTIDE SEQUENCE [LARGE SCALE GENOMIC DNA]</scope>
    <source>
        <strain evidence="1 2">DSM 17177</strain>
    </source>
</reference>
<accession>A0ABT0L7D9</accession>
<name>A0ABT0L7D9_9GAMM</name>
<evidence type="ECO:0000313" key="1">
    <source>
        <dbReference type="EMBL" id="MCL1123608.1"/>
    </source>
</evidence>
<proteinExistence type="predicted"/>
<dbReference type="Proteomes" id="UP001203423">
    <property type="component" value="Unassembled WGS sequence"/>
</dbReference>
<organism evidence="1 2">
    <name type="scientific">Shewanella surugensis</name>
    <dbReference type="NCBI Taxonomy" id="212020"/>
    <lineage>
        <taxon>Bacteria</taxon>
        <taxon>Pseudomonadati</taxon>
        <taxon>Pseudomonadota</taxon>
        <taxon>Gammaproteobacteria</taxon>
        <taxon>Alteromonadales</taxon>
        <taxon>Shewanellaceae</taxon>
        <taxon>Shewanella</taxon>
    </lineage>
</organism>
<sequence length="137" mass="15099">MHWINSYMTCPYVDGGRDLNGLDCWGLVRDVLHKQFAVPPIASFGTVSPDDKTAMTQGFAHVVKTFNPSPPLAGCVAAGFFGGNLIHVGICVDCSGFKVLHTSRKHGPSLDTLAYFQRLFPKVIYYRYDSKSINISQ</sequence>